<evidence type="ECO:0000313" key="2">
    <source>
        <dbReference type="EMBL" id="ATC86156.1"/>
    </source>
</evidence>
<dbReference type="OrthoDB" id="5625143at2"/>
<proteinExistence type="predicted"/>
<dbReference type="AlphaFoldDB" id="A0A290S220"/>
<gene>
    <name evidence="2" type="ORF">PARC_a1549</name>
</gene>
<sequence>MPGQLRTKPLSIAAVGMTVDGREITEQDVADIVETYNPRKYGARINLDHEFNWSGWAAKNLHNVDIPGMLGDVVSVEAYENEEGVVCLYAVLAPNQGFVALNKADQAVYFSIEISRDFMGTGKTYLTGLAVTDYPASCYTDRIHFSSKSKADDTEVSLLTVDLGSCEPIDTPKKPFFKRLFTKEDPDMNETQLANALKDALGTPLEQFGQKLDGLTAKLDAFSTTKVDDEEETAPPAEESAELTKLKEELSSTKTALEELSDKFAKALKTPAGDTTNADEEHEGDEGKYSNCL</sequence>
<dbReference type="Pfam" id="PF05929">
    <property type="entry name" value="Phage_GPO"/>
    <property type="match status" value="1"/>
</dbReference>
<dbReference type="InterPro" id="IPR009228">
    <property type="entry name" value="Capsid_scaffold_GpO"/>
</dbReference>
<evidence type="ECO:0008006" key="4">
    <source>
        <dbReference type="Google" id="ProtNLM"/>
    </source>
</evidence>
<reference evidence="2 3" key="1">
    <citation type="journal article" date="2012" name="J. Bacteriol.">
        <title>Genome sequences of type strains of seven species of the marine bacterium Pseudoalteromonas.</title>
        <authorList>
            <person name="Xie B.B."/>
            <person name="Shu Y.L."/>
            <person name="Qin Q.L."/>
            <person name="Rong J.C."/>
            <person name="Zhang X.Y."/>
            <person name="Chen X.L."/>
            <person name="Shi M."/>
            <person name="He H.L."/>
            <person name="Zhou B.C."/>
            <person name="Zhang Y.Z."/>
        </authorList>
    </citation>
    <scope>NUCLEOTIDE SEQUENCE [LARGE SCALE GENOMIC DNA]</scope>
    <source>
        <strain evidence="2 3">A 37-1-2</strain>
    </source>
</reference>
<organism evidence="2 3">
    <name type="scientific">Pseudoalteromonas arctica A 37-1-2</name>
    <dbReference type="NCBI Taxonomy" id="1117313"/>
    <lineage>
        <taxon>Bacteria</taxon>
        <taxon>Pseudomonadati</taxon>
        <taxon>Pseudomonadota</taxon>
        <taxon>Gammaproteobacteria</taxon>
        <taxon>Alteromonadales</taxon>
        <taxon>Pseudoalteromonadaceae</taxon>
        <taxon>Pseudoalteromonas</taxon>
    </lineage>
</organism>
<name>A0A290S220_9GAMM</name>
<evidence type="ECO:0000256" key="1">
    <source>
        <dbReference type="SAM" id="MobiDB-lite"/>
    </source>
</evidence>
<dbReference type="Proteomes" id="UP000016505">
    <property type="component" value="Chromosome I"/>
</dbReference>
<feature type="region of interest" description="Disordered" evidence="1">
    <location>
        <begin position="225"/>
        <end position="249"/>
    </location>
</feature>
<dbReference type="RefSeq" id="WP_010553465.1">
    <property type="nucleotide sequence ID" value="NZ_CP011025.1"/>
</dbReference>
<accession>A0A290S220</accession>
<dbReference type="EMBL" id="CP011025">
    <property type="protein sequence ID" value="ATC86156.1"/>
    <property type="molecule type" value="Genomic_DNA"/>
</dbReference>
<feature type="region of interest" description="Disordered" evidence="1">
    <location>
        <begin position="265"/>
        <end position="293"/>
    </location>
</feature>
<dbReference type="KEGG" id="part:PARC_a1549"/>
<protein>
    <recommendedName>
        <fullName evidence="4">Capsid scaffolding protein</fullName>
    </recommendedName>
</protein>
<evidence type="ECO:0000313" key="3">
    <source>
        <dbReference type="Proteomes" id="UP000016505"/>
    </source>
</evidence>